<dbReference type="Proteomes" id="UP001367676">
    <property type="component" value="Unassembled WGS sequence"/>
</dbReference>
<feature type="region of interest" description="Disordered" evidence="1">
    <location>
        <begin position="624"/>
        <end position="645"/>
    </location>
</feature>
<proteinExistence type="predicted"/>
<keyword evidence="3" id="KW-1185">Reference proteome</keyword>
<feature type="region of interest" description="Disordered" evidence="1">
    <location>
        <begin position="341"/>
        <end position="360"/>
    </location>
</feature>
<dbReference type="AlphaFoldDB" id="A0AAN9TQ97"/>
<comment type="caution">
    <text evidence="2">The sequence shown here is derived from an EMBL/GenBank/DDBJ whole genome shotgun (WGS) entry which is preliminary data.</text>
</comment>
<feature type="region of interest" description="Disordered" evidence="1">
    <location>
        <begin position="152"/>
        <end position="173"/>
    </location>
</feature>
<feature type="compositionally biased region" description="Pro residues" evidence="1">
    <location>
        <begin position="160"/>
        <end position="170"/>
    </location>
</feature>
<feature type="region of interest" description="Disordered" evidence="1">
    <location>
        <begin position="367"/>
        <end position="418"/>
    </location>
</feature>
<evidence type="ECO:0000313" key="2">
    <source>
        <dbReference type="EMBL" id="KAK7602231.1"/>
    </source>
</evidence>
<feature type="compositionally biased region" description="Basic and acidic residues" evidence="1">
    <location>
        <begin position="384"/>
        <end position="414"/>
    </location>
</feature>
<gene>
    <name evidence="2" type="ORF">V9T40_009672</name>
</gene>
<feature type="region of interest" description="Disordered" evidence="1">
    <location>
        <begin position="117"/>
        <end position="138"/>
    </location>
</feature>
<organism evidence="2 3">
    <name type="scientific">Parthenolecanium corni</name>
    <dbReference type="NCBI Taxonomy" id="536013"/>
    <lineage>
        <taxon>Eukaryota</taxon>
        <taxon>Metazoa</taxon>
        <taxon>Ecdysozoa</taxon>
        <taxon>Arthropoda</taxon>
        <taxon>Hexapoda</taxon>
        <taxon>Insecta</taxon>
        <taxon>Pterygota</taxon>
        <taxon>Neoptera</taxon>
        <taxon>Paraneoptera</taxon>
        <taxon>Hemiptera</taxon>
        <taxon>Sternorrhyncha</taxon>
        <taxon>Coccoidea</taxon>
        <taxon>Coccidae</taxon>
        <taxon>Parthenolecanium</taxon>
    </lineage>
</organism>
<feature type="compositionally biased region" description="Low complexity" evidence="1">
    <location>
        <begin position="624"/>
        <end position="639"/>
    </location>
</feature>
<evidence type="ECO:0000256" key="1">
    <source>
        <dbReference type="SAM" id="MobiDB-lite"/>
    </source>
</evidence>
<reference evidence="2 3" key="1">
    <citation type="submission" date="2024-03" db="EMBL/GenBank/DDBJ databases">
        <title>Adaptation during the transition from Ophiocordyceps entomopathogen to insect associate is accompanied by gene loss and intensified selection.</title>
        <authorList>
            <person name="Ward C.M."/>
            <person name="Onetto C.A."/>
            <person name="Borneman A.R."/>
        </authorList>
    </citation>
    <scope>NUCLEOTIDE SEQUENCE [LARGE SCALE GENOMIC DNA]</scope>
    <source>
        <strain evidence="2">AWRI1</strain>
        <tissue evidence="2">Single Adult Female</tissue>
    </source>
</reference>
<evidence type="ECO:0000313" key="3">
    <source>
        <dbReference type="Proteomes" id="UP001367676"/>
    </source>
</evidence>
<dbReference type="EMBL" id="JBBCAQ010000010">
    <property type="protein sequence ID" value="KAK7602231.1"/>
    <property type="molecule type" value="Genomic_DNA"/>
</dbReference>
<accession>A0AAN9TQ97</accession>
<protein>
    <submittedName>
        <fullName evidence="2">Uncharacterized protein</fullName>
    </submittedName>
</protein>
<name>A0AAN9TQ97_9HEMI</name>
<sequence length="645" mass="71145">MKKSGPLQNYYGDRSLLLVVQLECFMEAIAGFSPPSFSAVYSSLGSLAFLCSSRAHEIRSEMNNYALLLIFDHITIFFENFADETGIVPPYRETPGLQQVSQIKRVSSKRIGHIFHAESSQHTDTTTEPPTDNAIVANLNPPNVLRRSTLTPPILRRKPGPPIPQPPSAPSPSIAIANISTRAKPTKKHRQPTIERTSKIKLQLDALRNGGHSTSPLPSSSVKSVDVRKTQTFDVNGSANRYSFVSEDTEPVVSHSSTASSTAQNGTNVRGFGEAEVIIIPSTGDDNMASSNTATKPRSNVTPIMVATTERRENRIGQVVMARNSTATIQKVVLQAKRQENEFSPHEPFKPPTPQVTSNPDILNFTNVPTRSNIGLGKPLRPKPTLEKVKKPTQEKLEQPIPDKTEQSSQEKETFSATQLTLDRVTQSPGEKVTNEIPKVEQPVVTTVSSTTENPHEVDDGQNTEANTVIVLNTEVVTSTSVQVSYRQSDFEDDTANTKDHTLEQEQVQITHNLPSVMDLNGGNGGSGQIKYKNIFPRSIRDVTKQEKVFGGSSKSKYNTQDFVSIVEKYKKQPSNETLNMIIEHLASIYTKTTTQRIISTKSQTMRPNFGGLLLTRPMHRISTSTTTTETTKLQSSKQTDIHSF</sequence>